<keyword evidence="8" id="KW-0812">Transmembrane</keyword>
<dbReference type="InterPro" id="IPR002142">
    <property type="entry name" value="Peptidase_S49"/>
</dbReference>
<keyword evidence="5" id="KW-0720">Serine protease</keyword>
<dbReference type="InterPro" id="IPR029045">
    <property type="entry name" value="ClpP/crotonase-like_dom_sf"/>
</dbReference>
<feature type="domain" description="Peptidase S49" evidence="9">
    <location>
        <begin position="396"/>
        <end position="545"/>
    </location>
</feature>
<dbReference type="InterPro" id="IPR047217">
    <property type="entry name" value="S49_SppA_67K_type_N"/>
</dbReference>
<evidence type="ECO:0000256" key="5">
    <source>
        <dbReference type="ARBA" id="ARBA00022825"/>
    </source>
</evidence>
<dbReference type="Gene3D" id="3.90.226.10">
    <property type="entry name" value="2-enoyl-CoA Hydratase, Chain A, domain 1"/>
    <property type="match status" value="2"/>
</dbReference>
<organism evidence="10 11">
    <name type="scientific">Litorilituus lipolyticus</name>
    <dbReference type="NCBI Taxonomy" id="2491017"/>
    <lineage>
        <taxon>Bacteria</taxon>
        <taxon>Pseudomonadati</taxon>
        <taxon>Pseudomonadota</taxon>
        <taxon>Gammaproteobacteria</taxon>
        <taxon>Alteromonadales</taxon>
        <taxon>Colwelliaceae</taxon>
        <taxon>Litorilituus</taxon>
    </lineage>
</organism>
<dbReference type="CDD" id="cd07018">
    <property type="entry name" value="S49_SppA_67K_type"/>
    <property type="match status" value="1"/>
</dbReference>
<dbReference type="GO" id="GO:0016020">
    <property type="term" value="C:membrane"/>
    <property type="evidence" value="ECO:0007669"/>
    <property type="project" value="UniProtKB-SubCell"/>
</dbReference>
<dbReference type="PIRSF" id="PIRSF001217">
    <property type="entry name" value="Protease_4_SppA"/>
    <property type="match status" value="1"/>
</dbReference>
<reference evidence="10 11" key="1">
    <citation type="submission" date="2019-01" db="EMBL/GenBank/DDBJ databases">
        <title>Litorilituus lipolytica sp. nov., isolated from intertidal sand of the Yellow Sea in China.</title>
        <authorList>
            <person name="Liu A."/>
        </authorList>
    </citation>
    <scope>NUCLEOTIDE SEQUENCE [LARGE SCALE GENOMIC DNA]</scope>
    <source>
        <strain evidence="10 11">RZ04</strain>
    </source>
</reference>
<dbReference type="RefSeq" id="WP_140605195.1">
    <property type="nucleotide sequence ID" value="NZ_SAWY01000038.1"/>
</dbReference>
<dbReference type="PANTHER" id="PTHR33209:SF1">
    <property type="entry name" value="PEPTIDASE S49 DOMAIN-CONTAINING PROTEIN"/>
    <property type="match status" value="1"/>
</dbReference>
<evidence type="ECO:0000256" key="1">
    <source>
        <dbReference type="ARBA" id="ARBA00004370"/>
    </source>
</evidence>
<dbReference type="PANTHER" id="PTHR33209">
    <property type="entry name" value="PROTEASE 4"/>
    <property type="match status" value="1"/>
</dbReference>
<dbReference type="NCBIfam" id="TIGR00706">
    <property type="entry name" value="SppA_dom"/>
    <property type="match status" value="1"/>
</dbReference>
<evidence type="ECO:0000259" key="9">
    <source>
        <dbReference type="Pfam" id="PF01343"/>
    </source>
</evidence>
<comment type="caution">
    <text evidence="10">The sequence shown here is derived from an EMBL/GenBank/DDBJ whole genome shotgun (WGS) entry which is preliminary data.</text>
</comment>
<dbReference type="Pfam" id="PF01343">
    <property type="entry name" value="Peptidase_S49"/>
    <property type="match status" value="2"/>
</dbReference>
<sequence length="632" mass="69903">MSSKPNIVKRLFSALWRLVSLTRQVIVNIVFFVFFFAFIAVLSSDSEQVIVPEKTALVLNLVGDIVEQKFEIDPMEAFLTEALDEKEERPEILLSDLTDVIAKAKIDDRVEIIVLQLQGLHRTGLSKLQDIAAALDDFKSSGKRIIALGDQYTQDQYYLASVADEIWLNPEGFMLLEGYGRFRMYFKSALDKLAVNQHIFRVGTFKSAVEPYIRDDMSSAAKEANQLWLNDLWSQYKTDVAKHRNLKLNNFDDSITSLLTKFNEADASFAGYALNNQWVDHLKTRQEMRSELIDLVGKNKKGDSYSHISYKDYLAATTALPAMTSQQSDKVAIVVAKGTILNGTQKPGLIGGDSTAKLLRKARYNKSVKAVVLRVDSPGGSAYASEIIRQEIELLKQAGKPVIASMGTYAASGGYWISAPADKIYAAPSTITGSIGIFGMMMTFEDSLSKLGIHTDGVGTTDISGFGPTQPLTEEMATLIQLSINRGYKNFINLVATNRNMTFEQVDEIAQGRVWSGRKAKELGLVDELGNLTDATVAAAQLANLDNYDTLLIEKESSHKNFFLQKLFGGNTFVAKLVQSEDSSQLIDVSVPSLSNQPMSQLLNSLKAEVTKLNQFNDPKGIYSLCISCDVM</sequence>
<keyword evidence="11" id="KW-1185">Reference proteome</keyword>
<gene>
    <name evidence="10" type="primary">sppA</name>
    <name evidence="10" type="ORF">EPA86_15420</name>
</gene>
<comment type="similarity">
    <text evidence="2">Belongs to the peptidase S49 family.</text>
</comment>
<evidence type="ECO:0000313" key="11">
    <source>
        <dbReference type="Proteomes" id="UP000315303"/>
    </source>
</evidence>
<keyword evidence="3" id="KW-0645">Protease</keyword>
<dbReference type="InterPro" id="IPR047272">
    <property type="entry name" value="S49_SppA_C"/>
</dbReference>
<dbReference type="Gene3D" id="6.20.330.10">
    <property type="match status" value="1"/>
</dbReference>
<dbReference type="InterPro" id="IPR004634">
    <property type="entry name" value="Pept_S49_pIV"/>
</dbReference>
<comment type="subcellular location">
    <subcellularLocation>
        <location evidence="1">Membrane</location>
    </subcellularLocation>
</comment>
<evidence type="ECO:0000256" key="4">
    <source>
        <dbReference type="ARBA" id="ARBA00022801"/>
    </source>
</evidence>
<feature type="active site" description="Proton donor/acceptor" evidence="7">
    <location>
        <position position="206"/>
    </location>
</feature>
<proteinExistence type="inferred from homology"/>
<dbReference type="CDD" id="cd07023">
    <property type="entry name" value="S49_Sppa_N_C"/>
    <property type="match status" value="1"/>
</dbReference>
<keyword evidence="4" id="KW-0378">Hydrolase</keyword>
<evidence type="ECO:0000256" key="6">
    <source>
        <dbReference type="ARBA" id="ARBA00023136"/>
    </source>
</evidence>
<dbReference type="NCBIfam" id="TIGR00705">
    <property type="entry name" value="SppA_67K"/>
    <property type="match status" value="1"/>
</dbReference>
<keyword evidence="6 8" id="KW-0472">Membrane</keyword>
<accession>A0A502KS09</accession>
<protein>
    <submittedName>
        <fullName evidence="10">Signal peptide peptidase SppA</fullName>
    </submittedName>
</protein>
<evidence type="ECO:0000256" key="2">
    <source>
        <dbReference type="ARBA" id="ARBA00008683"/>
    </source>
</evidence>
<dbReference type="SUPFAM" id="SSF52096">
    <property type="entry name" value="ClpP/crotonase"/>
    <property type="match status" value="2"/>
</dbReference>
<dbReference type="GO" id="GO:0008236">
    <property type="term" value="F:serine-type peptidase activity"/>
    <property type="evidence" value="ECO:0007669"/>
    <property type="project" value="UniProtKB-KW"/>
</dbReference>
<name>A0A502KS09_9GAMM</name>
<feature type="transmembrane region" description="Helical" evidence="8">
    <location>
        <begin position="21"/>
        <end position="42"/>
    </location>
</feature>
<evidence type="ECO:0000313" key="10">
    <source>
        <dbReference type="EMBL" id="TPH12811.1"/>
    </source>
</evidence>
<dbReference type="Proteomes" id="UP000315303">
    <property type="component" value="Unassembled WGS sequence"/>
</dbReference>
<keyword evidence="8" id="KW-1133">Transmembrane helix</keyword>
<dbReference type="GO" id="GO:0006465">
    <property type="term" value="P:signal peptide processing"/>
    <property type="evidence" value="ECO:0007669"/>
    <property type="project" value="InterPro"/>
</dbReference>
<dbReference type="AlphaFoldDB" id="A0A502KS09"/>
<dbReference type="OrthoDB" id="9764363at2"/>
<feature type="active site" description="Nucleophile" evidence="7">
    <location>
        <position position="412"/>
    </location>
</feature>
<dbReference type="InterPro" id="IPR004635">
    <property type="entry name" value="Pept_S49_SppA"/>
</dbReference>
<dbReference type="EMBL" id="SAWY01000038">
    <property type="protein sequence ID" value="TPH12811.1"/>
    <property type="molecule type" value="Genomic_DNA"/>
</dbReference>
<evidence type="ECO:0000256" key="8">
    <source>
        <dbReference type="SAM" id="Phobius"/>
    </source>
</evidence>
<evidence type="ECO:0000256" key="7">
    <source>
        <dbReference type="PIRSR" id="PIRSR001217-1"/>
    </source>
</evidence>
<feature type="domain" description="Peptidase S49" evidence="9">
    <location>
        <begin position="138"/>
        <end position="287"/>
    </location>
</feature>
<evidence type="ECO:0000256" key="3">
    <source>
        <dbReference type="ARBA" id="ARBA00022670"/>
    </source>
</evidence>